<dbReference type="PANTHER" id="PTHR42920">
    <property type="entry name" value="OS03G0707200 PROTEIN-RELATED"/>
    <property type="match status" value="1"/>
</dbReference>
<evidence type="ECO:0000256" key="2">
    <source>
        <dbReference type="ARBA" id="ARBA00007635"/>
    </source>
</evidence>
<evidence type="ECO:0000313" key="10">
    <source>
        <dbReference type="Proteomes" id="UP001190700"/>
    </source>
</evidence>
<dbReference type="EMBL" id="LGRX02010808">
    <property type="protein sequence ID" value="KAK3269670.1"/>
    <property type="molecule type" value="Genomic_DNA"/>
</dbReference>
<feature type="transmembrane region" description="Helical" evidence="7">
    <location>
        <begin position="112"/>
        <end position="130"/>
    </location>
</feature>
<dbReference type="SUPFAM" id="SSF103481">
    <property type="entry name" value="Multidrug resistance efflux transporter EmrE"/>
    <property type="match status" value="2"/>
</dbReference>
<name>A0AAE0G1X5_9CHLO</name>
<feature type="transmembrane region" description="Helical" evidence="7">
    <location>
        <begin position="28"/>
        <end position="45"/>
    </location>
</feature>
<reference evidence="9 10" key="1">
    <citation type="journal article" date="2015" name="Genome Biol. Evol.">
        <title>Comparative Genomics of a Bacterivorous Green Alga Reveals Evolutionary Causalities and Consequences of Phago-Mixotrophic Mode of Nutrition.</title>
        <authorList>
            <person name="Burns J.A."/>
            <person name="Paasch A."/>
            <person name="Narechania A."/>
            <person name="Kim E."/>
        </authorList>
    </citation>
    <scope>NUCLEOTIDE SEQUENCE [LARGE SCALE GENOMIC DNA]</scope>
    <source>
        <strain evidence="9 10">PLY_AMNH</strain>
    </source>
</reference>
<dbReference type="AlphaFoldDB" id="A0AAE0G1X5"/>
<dbReference type="Proteomes" id="UP001190700">
    <property type="component" value="Unassembled WGS sequence"/>
</dbReference>
<gene>
    <name evidence="9" type="ORF">CYMTET_21907</name>
</gene>
<comment type="similarity">
    <text evidence="2">Belongs to the drug/metabolite transporter (DMT) superfamily. Plant drug/metabolite exporter (P-DME) (TC 2.A.7.4) family.</text>
</comment>
<proteinExistence type="inferred from homology"/>
<evidence type="ECO:0000256" key="6">
    <source>
        <dbReference type="ARBA" id="ARBA00023136"/>
    </source>
</evidence>
<organism evidence="9 10">
    <name type="scientific">Cymbomonas tetramitiformis</name>
    <dbReference type="NCBI Taxonomy" id="36881"/>
    <lineage>
        <taxon>Eukaryota</taxon>
        <taxon>Viridiplantae</taxon>
        <taxon>Chlorophyta</taxon>
        <taxon>Pyramimonadophyceae</taxon>
        <taxon>Pyramimonadales</taxon>
        <taxon>Pyramimonadaceae</taxon>
        <taxon>Cymbomonas</taxon>
    </lineage>
</organism>
<dbReference type="InterPro" id="IPR037185">
    <property type="entry name" value="EmrE-like"/>
</dbReference>
<evidence type="ECO:0000256" key="7">
    <source>
        <dbReference type="SAM" id="Phobius"/>
    </source>
</evidence>
<evidence type="ECO:0000259" key="8">
    <source>
        <dbReference type="Pfam" id="PF00892"/>
    </source>
</evidence>
<feature type="transmembrane region" description="Helical" evidence="7">
    <location>
        <begin position="74"/>
        <end position="91"/>
    </location>
</feature>
<feature type="domain" description="EamA" evidence="8">
    <location>
        <begin position="5"/>
        <end position="68"/>
    </location>
</feature>
<dbReference type="PANTHER" id="PTHR42920:SF26">
    <property type="entry name" value="OS03G0707200 PROTEIN"/>
    <property type="match status" value="1"/>
</dbReference>
<comment type="caution">
    <text evidence="9">The sequence shown here is derived from an EMBL/GenBank/DDBJ whole genome shotgun (WGS) entry which is preliminary data.</text>
</comment>
<evidence type="ECO:0000313" key="9">
    <source>
        <dbReference type="EMBL" id="KAK3269670.1"/>
    </source>
</evidence>
<evidence type="ECO:0000256" key="4">
    <source>
        <dbReference type="ARBA" id="ARBA00022692"/>
    </source>
</evidence>
<keyword evidence="6 7" id="KW-0472">Membrane</keyword>
<evidence type="ECO:0000256" key="1">
    <source>
        <dbReference type="ARBA" id="ARBA00004651"/>
    </source>
</evidence>
<accession>A0AAE0G1X5</accession>
<dbReference type="InterPro" id="IPR051258">
    <property type="entry name" value="Diverse_Substrate_Transporter"/>
</dbReference>
<protein>
    <recommendedName>
        <fullName evidence="8">EamA domain-containing protein</fullName>
    </recommendedName>
</protein>
<keyword evidence="5 7" id="KW-1133">Transmembrane helix</keyword>
<evidence type="ECO:0000256" key="5">
    <source>
        <dbReference type="ARBA" id="ARBA00022989"/>
    </source>
</evidence>
<sequence length="277" mass="29552">MGLELGTISGVAYCAQAYGLRSTSASQAAFLSGITVIVVPFLTGLAGKKISSTTWGACVLSITGVTMLESGGSPLTVGDAWILFSAFLFGLRIFRTAQHTRQLQNQEQRMQLTAMQLTVVALFAVFFGLAEHSSRLAVSSTDWSLSDVAGLLAGLPWPELMFTGLVSTSGCLWIEMDLLAYLYTSSYAVFGSQTRASGHLASKVVLCIEQLTALERVEAVDAAIIYTLEPLWGAGIAWVLLGERWGFEGWGGAALIMSGCLVAQLRAADLHMDDPLI</sequence>
<keyword evidence="4 7" id="KW-0812">Transmembrane</keyword>
<keyword evidence="3" id="KW-1003">Cell membrane</keyword>
<feature type="domain" description="EamA" evidence="8">
    <location>
        <begin position="210"/>
        <end position="262"/>
    </location>
</feature>
<dbReference type="Pfam" id="PF00892">
    <property type="entry name" value="EamA"/>
    <property type="match status" value="2"/>
</dbReference>
<keyword evidence="10" id="KW-1185">Reference proteome</keyword>
<dbReference type="GO" id="GO:0005886">
    <property type="term" value="C:plasma membrane"/>
    <property type="evidence" value="ECO:0007669"/>
    <property type="project" value="UniProtKB-SubCell"/>
</dbReference>
<evidence type="ECO:0000256" key="3">
    <source>
        <dbReference type="ARBA" id="ARBA00022475"/>
    </source>
</evidence>
<dbReference type="InterPro" id="IPR000620">
    <property type="entry name" value="EamA_dom"/>
</dbReference>
<comment type="subcellular location">
    <subcellularLocation>
        <location evidence="1">Cell membrane</location>
        <topology evidence="1">Multi-pass membrane protein</topology>
    </subcellularLocation>
</comment>